<keyword evidence="6" id="KW-0378">Hydrolase</keyword>
<dbReference type="InterPro" id="IPR041373">
    <property type="entry name" value="RT_RNaseH"/>
</dbReference>
<dbReference type="GO" id="GO:0003964">
    <property type="term" value="F:RNA-directed DNA polymerase activity"/>
    <property type="evidence" value="ECO:0007669"/>
    <property type="project" value="UniProtKB-KW"/>
</dbReference>
<reference evidence="10 11" key="1">
    <citation type="journal article" date="2014" name="Genome Biol. Evol.">
        <title>Comparative genomics and transcriptomics analyses reveal divergent lifestyle features of nematode endoparasitic fungus Hirsutella minnesotensis.</title>
        <authorList>
            <person name="Lai Y."/>
            <person name="Liu K."/>
            <person name="Zhang X."/>
            <person name="Zhang X."/>
            <person name="Li K."/>
            <person name="Wang N."/>
            <person name="Shu C."/>
            <person name="Wu Y."/>
            <person name="Wang C."/>
            <person name="Bushley K.E."/>
            <person name="Xiang M."/>
            <person name="Liu X."/>
        </authorList>
    </citation>
    <scope>NUCLEOTIDE SEQUENCE [LARGE SCALE GENOMIC DNA]</scope>
    <source>
        <strain evidence="10 11">3608</strain>
    </source>
</reference>
<proteinExistence type="predicted"/>
<protein>
    <recommendedName>
        <fullName evidence="9">Reverse transcriptase RNase H-like domain-containing protein</fullName>
    </recommendedName>
</protein>
<gene>
    <name evidence="10" type="ORF">HIM_11036</name>
</gene>
<keyword evidence="11" id="KW-1185">Reference proteome</keyword>
<evidence type="ECO:0000313" key="10">
    <source>
        <dbReference type="EMBL" id="KJZ69574.1"/>
    </source>
</evidence>
<keyword evidence="4" id="KW-0540">Nuclease</keyword>
<feature type="domain" description="Reverse transcriptase RNase H-like" evidence="9">
    <location>
        <begin position="36"/>
        <end position="140"/>
    </location>
</feature>
<keyword evidence="7" id="KW-0695">RNA-directed DNA polymerase</keyword>
<accession>A0A0F8A1N3</accession>
<evidence type="ECO:0000256" key="3">
    <source>
        <dbReference type="ARBA" id="ARBA00022695"/>
    </source>
</evidence>
<dbReference type="EMBL" id="KQ030698">
    <property type="protein sequence ID" value="KJZ69574.1"/>
    <property type="molecule type" value="Genomic_DNA"/>
</dbReference>
<evidence type="ECO:0000256" key="1">
    <source>
        <dbReference type="ARBA" id="ARBA00004173"/>
    </source>
</evidence>
<dbReference type="InterPro" id="IPR043502">
    <property type="entry name" value="DNA/RNA_pol_sf"/>
</dbReference>
<dbReference type="GO" id="GO:0005739">
    <property type="term" value="C:mitochondrion"/>
    <property type="evidence" value="ECO:0007669"/>
    <property type="project" value="UniProtKB-SubCell"/>
</dbReference>
<evidence type="ECO:0000256" key="4">
    <source>
        <dbReference type="ARBA" id="ARBA00022722"/>
    </source>
</evidence>
<comment type="subcellular location">
    <subcellularLocation>
        <location evidence="1">Mitochondrion</location>
    </subcellularLocation>
</comment>
<dbReference type="CDD" id="cd09274">
    <property type="entry name" value="RNase_HI_RT_Ty3"/>
    <property type="match status" value="1"/>
</dbReference>
<evidence type="ECO:0000256" key="7">
    <source>
        <dbReference type="ARBA" id="ARBA00022918"/>
    </source>
</evidence>
<dbReference type="PANTHER" id="PTHR34072">
    <property type="entry name" value="ENZYMATIC POLYPROTEIN-RELATED"/>
    <property type="match status" value="1"/>
</dbReference>
<keyword evidence="8" id="KW-0496">Mitochondrion</keyword>
<dbReference type="AlphaFoldDB" id="A0A0F8A1N3"/>
<evidence type="ECO:0000256" key="2">
    <source>
        <dbReference type="ARBA" id="ARBA00022679"/>
    </source>
</evidence>
<dbReference type="Proteomes" id="UP000054481">
    <property type="component" value="Unassembled WGS sequence"/>
</dbReference>
<keyword evidence="5" id="KW-0255">Endonuclease</keyword>
<dbReference type="GO" id="GO:0004519">
    <property type="term" value="F:endonuclease activity"/>
    <property type="evidence" value="ECO:0007669"/>
    <property type="project" value="UniProtKB-KW"/>
</dbReference>
<keyword evidence="3" id="KW-0548">Nucleotidyltransferase</keyword>
<evidence type="ECO:0000259" key="9">
    <source>
        <dbReference type="Pfam" id="PF17917"/>
    </source>
</evidence>
<evidence type="ECO:0000256" key="6">
    <source>
        <dbReference type="ARBA" id="ARBA00022801"/>
    </source>
</evidence>
<keyword evidence="2" id="KW-0808">Transferase</keyword>
<dbReference type="GO" id="GO:0016787">
    <property type="term" value="F:hydrolase activity"/>
    <property type="evidence" value="ECO:0007669"/>
    <property type="project" value="UniProtKB-KW"/>
</dbReference>
<dbReference type="Pfam" id="PF17917">
    <property type="entry name" value="RT_RNaseH"/>
    <property type="match status" value="1"/>
</dbReference>
<evidence type="ECO:0000256" key="5">
    <source>
        <dbReference type="ARBA" id="ARBA00022759"/>
    </source>
</evidence>
<dbReference type="OrthoDB" id="5094105at2759"/>
<dbReference type="SUPFAM" id="SSF56672">
    <property type="entry name" value="DNA/RNA polymerases"/>
    <property type="match status" value="1"/>
</dbReference>
<sequence length="201" mass="23132">MRRGSAEERTRIHNLFRRQKSPLRDQDSVTGWVQIPDRETIVETDSSGYVTGGALSQKGDDGIMRPVAAFFKKNAPAECNYPIHDKVLLAVIRCLEHWDAELRRVASFTVWTDHLNLRYFTKKQQLSERQARWAETLSRYNFTIQHRPGKEAVVPDTLSRREQDMPHSAEDDRLPGHVQLLQHIKGGGLVTRVKSGYVTKR</sequence>
<dbReference type="PANTHER" id="PTHR34072:SF52">
    <property type="entry name" value="RIBONUCLEASE H"/>
    <property type="match status" value="1"/>
</dbReference>
<organism evidence="10 11">
    <name type="scientific">Hirsutella minnesotensis 3608</name>
    <dbReference type="NCBI Taxonomy" id="1043627"/>
    <lineage>
        <taxon>Eukaryota</taxon>
        <taxon>Fungi</taxon>
        <taxon>Dikarya</taxon>
        <taxon>Ascomycota</taxon>
        <taxon>Pezizomycotina</taxon>
        <taxon>Sordariomycetes</taxon>
        <taxon>Hypocreomycetidae</taxon>
        <taxon>Hypocreales</taxon>
        <taxon>Ophiocordycipitaceae</taxon>
        <taxon>Hirsutella</taxon>
    </lineage>
</organism>
<name>A0A0F8A1N3_9HYPO</name>
<evidence type="ECO:0000256" key="8">
    <source>
        <dbReference type="ARBA" id="ARBA00023128"/>
    </source>
</evidence>
<evidence type="ECO:0000313" key="11">
    <source>
        <dbReference type="Proteomes" id="UP000054481"/>
    </source>
</evidence>